<accession>A0AAV5EL69</accession>
<comment type="caution">
    <text evidence="2">The sequence shown here is derived from an EMBL/GenBank/DDBJ whole genome shotgun (WGS) entry which is preliminary data.</text>
</comment>
<proteinExistence type="predicted"/>
<feature type="compositionally biased region" description="Basic residues" evidence="1">
    <location>
        <begin position="25"/>
        <end position="39"/>
    </location>
</feature>
<evidence type="ECO:0000313" key="2">
    <source>
        <dbReference type="EMBL" id="GJN23435.1"/>
    </source>
</evidence>
<dbReference type="AlphaFoldDB" id="A0AAV5EL69"/>
<dbReference type="EMBL" id="BQKI01000076">
    <property type="protein sequence ID" value="GJN23435.1"/>
    <property type="molecule type" value="Genomic_DNA"/>
</dbReference>
<feature type="compositionally biased region" description="Basic and acidic residues" evidence="1">
    <location>
        <begin position="61"/>
        <end position="74"/>
    </location>
</feature>
<keyword evidence="3" id="KW-1185">Reference proteome</keyword>
<protein>
    <submittedName>
        <fullName evidence="2">Uncharacterized protein</fullName>
    </submittedName>
</protein>
<dbReference type="Proteomes" id="UP001054889">
    <property type="component" value="Unassembled WGS sequence"/>
</dbReference>
<organism evidence="2 3">
    <name type="scientific">Eleusine coracana subsp. coracana</name>
    <dbReference type="NCBI Taxonomy" id="191504"/>
    <lineage>
        <taxon>Eukaryota</taxon>
        <taxon>Viridiplantae</taxon>
        <taxon>Streptophyta</taxon>
        <taxon>Embryophyta</taxon>
        <taxon>Tracheophyta</taxon>
        <taxon>Spermatophyta</taxon>
        <taxon>Magnoliopsida</taxon>
        <taxon>Liliopsida</taxon>
        <taxon>Poales</taxon>
        <taxon>Poaceae</taxon>
        <taxon>PACMAD clade</taxon>
        <taxon>Chloridoideae</taxon>
        <taxon>Cynodonteae</taxon>
        <taxon>Eleusininae</taxon>
        <taxon>Eleusine</taxon>
    </lineage>
</organism>
<reference evidence="2" key="1">
    <citation type="journal article" date="2018" name="DNA Res.">
        <title>Multiple hybrid de novo genome assembly of finger millet, an orphan allotetraploid crop.</title>
        <authorList>
            <person name="Hatakeyama M."/>
            <person name="Aluri S."/>
            <person name="Balachadran M.T."/>
            <person name="Sivarajan S.R."/>
            <person name="Patrignani A."/>
            <person name="Gruter S."/>
            <person name="Poveda L."/>
            <person name="Shimizu-Inatsugi R."/>
            <person name="Baeten J."/>
            <person name="Francoijs K.J."/>
            <person name="Nataraja K.N."/>
            <person name="Reddy Y.A.N."/>
            <person name="Phadnis S."/>
            <person name="Ravikumar R.L."/>
            <person name="Schlapbach R."/>
            <person name="Sreeman S.M."/>
            <person name="Shimizu K.K."/>
        </authorList>
    </citation>
    <scope>NUCLEOTIDE SEQUENCE</scope>
</reference>
<feature type="compositionally biased region" description="Basic and acidic residues" evidence="1">
    <location>
        <begin position="98"/>
        <end position="110"/>
    </location>
</feature>
<sequence length="118" mass="12679">MGGRSSAHRKLAVAAAAIATCSRVRGSRCHRRSKPHPRAPRLMPPLLKGVRGQTIAEVEEEGQRPAKGGREGWRRSAWAEAELAGRTNGGRRRRSRGARAELAGHTDGARGCRRGGLA</sequence>
<reference evidence="2" key="2">
    <citation type="submission" date="2021-12" db="EMBL/GenBank/DDBJ databases">
        <title>Resequencing data analysis of finger millet.</title>
        <authorList>
            <person name="Hatakeyama M."/>
            <person name="Aluri S."/>
            <person name="Balachadran M.T."/>
            <person name="Sivarajan S.R."/>
            <person name="Poveda L."/>
            <person name="Shimizu-Inatsugi R."/>
            <person name="Schlapbach R."/>
            <person name="Sreeman S.M."/>
            <person name="Shimizu K.K."/>
        </authorList>
    </citation>
    <scope>NUCLEOTIDE SEQUENCE</scope>
</reference>
<name>A0AAV5EL69_ELECO</name>
<feature type="region of interest" description="Disordered" evidence="1">
    <location>
        <begin position="25"/>
        <end position="118"/>
    </location>
</feature>
<gene>
    <name evidence="2" type="primary">gb11084</name>
    <name evidence="2" type="ORF">PR202_gb11084</name>
</gene>
<evidence type="ECO:0000313" key="3">
    <source>
        <dbReference type="Proteomes" id="UP001054889"/>
    </source>
</evidence>
<evidence type="ECO:0000256" key="1">
    <source>
        <dbReference type="SAM" id="MobiDB-lite"/>
    </source>
</evidence>